<name>A0A9N9HVU4_9GLOM</name>
<feature type="non-terminal residue" evidence="2">
    <location>
        <position position="1"/>
    </location>
</feature>
<evidence type="ECO:0000313" key="3">
    <source>
        <dbReference type="Proteomes" id="UP000789396"/>
    </source>
</evidence>
<evidence type="ECO:0000313" key="2">
    <source>
        <dbReference type="EMBL" id="CAG8708578.1"/>
    </source>
</evidence>
<dbReference type="Proteomes" id="UP000789396">
    <property type="component" value="Unassembled WGS sequence"/>
</dbReference>
<organism evidence="2 3">
    <name type="scientific">Racocetra fulgida</name>
    <dbReference type="NCBI Taxonomy" id="60492"/>
    <lineage>
        <taxon>Eukaryota</taxon>
        <taxon>Fungi</taxon>
        <taxon>Fungi incertae sedis</taxon>
        <taxon>Mucoromycota</taxon>
        <taxon>Glomeromycotina</taxon>
        <taxon>Glomeromycetes</taxon>
        <taxon>Diversisporales</taxon>
        <taxon>Gigasporaceae</taxon>
        <taxon>Racocetra</taxon>
    </lineage>
</organism>
<proteinExistence type="predicted"/>
<comment type="caution">
    <text evidence="2">The sequence shown here is derived from an EMBL/GenBank/DDBJ whole genome shotgun (WGS) entry which is preliminary data.</text>
</comment>
<keyword evidence="3" id="KW-1185">Reference proteome</keyword>
<dbReference type="EMBL" id="CAJVPZ010021801">
    <property type="protein sequence ID" value="CAG8708578.1"/>
    <property type="molecule type" value="Genomic_DNA"/>
</dbReference>
<sequence>MGSTDTSTGNFIGHLVSRYRIIEESHNQQLKQQQSNDEFQKIAINDS</sequence>
<protein>
    <submittedName>
        <fullName evidence="2">14384_t:CDS:1</fullName>
    </submittedName>
</protein>
<feature type="compositionally biased region" description="Polar residues" evidence="1">
    <location>
        <begin position="27"/>
        <end position="37"/>
    </location>
</feature>
<evidence type="ECO:0000256" key="1">
    <source>
        <dbReference type="SAM" id="MobiDB-lite"/>
    </source>
</evidence>
<reference evidence="2" key="1">
    <citation type="submission" date="2021-06" db="EMBL/GenBank/DDBJ databases">
        <authorList>
            <person name="Kallberg Y."/>
            <person name="Tangrot J."/>
            <person name="Rosling A."/>
        </authorList>
    </citation>
    <scope>NUCLEOTIDE SEQUENCE</scope>
    <source>
        <strain evidence="2">IN212</strain>
    </source>
</reference>
<feature type="non-terminal residue" evidence="2">
    <location>
        <position position="47"/>
    </location>
</feature>
<dbReference type="AlphaFoldDB" id="A0A9N9HVU4"/>
<accession>A0A9N9HVU4</accession>
<gene>
    <name evidence="2" type="ORF">RFULGI_LOCUS10715</name>
</gene>
<feature type="region of interest" description="Disordered" evidence="1">
    <location>
        <begin position="27"/>
        <end position="47"/>
    </location>
</feature>